<evidence type="ECO:0008006" key="3">
    <source>
        <dbReference type="Google" id="ProtNLM"/>
    </source>
</evidence>
<dbReference type="AlphaFoldDB" id="A0AB34IQQ4"/>
<protein>
    <recommendedName>
        <fullName evidence="3">Secreted protein</fullName>
    </recommendedName>
</protein>
<accession>A0AB34IQQ4</accession>
<gene>
    <name evidence="1" type="ORF">AB1Y20_012252</name>
</gene>
<name>A0AB34IQQ4_PRYPA</name>
<sequence>MFKQVSSHLCGFFPAAPPPAWSLAVARLFCEEPVRPAASVCQQQLLLLLAVLWGLLHRREMMLVTLRQQQALLQLELSKLQRPGPWLLHMQYMLMAHSTAAVA</sequence>
<organism evidence="1 2">
    <name type="scientific">Prymnesium parvum</name>
    <name type="common">Toxic golden alga</name>
    <dbReference type="NCBI Taxonomy" id="97485"/>
    <lineage>
        <taxon>Eukaryota</taxon>
        <taxon>Haptista</taxon>
        <taxon>Haptophyta</taxon>
        <taxon>Prymnesiophyceae</taxon>
        <taxon>Prymnesiales</taxon>
        <taxon>Prymnesiaceae</taxon>
        <taxon>Prymnesium</taxon>
    </lineage>
</organism>
<dbReference type="EMBL" id="JBGBPQ010000021">
    <property type="protein sequence ID" value="KAL1503784.1"/>
    <property type="molecule type" value="Genomic_DNA"/>
</dbReference>
<evidence type="ECO:0000313" key="1">
    <source>
        <dbReference type="EMBL" id="KAL1503784.1"/>
    </source>
</evidence>
<dbReference type="Proteomes" id="UP001515480">
    <property type="component" value="Unassembled WGS sequence"/>
</dbReference>
<evidence type="ECO:0000313" key="2">
    <source>
        <dbReference type="Proteomes" id="UP001515480"/>
    </source>
</evidence>
<reference evidence="1 2" key="1">
    <citation type="journal article" date="2024" name="Science">
        <title>Giant polyketide synthase enzymes in the biosynthesis of giant marine polyether toxins.</title>
        <authorList>
            <person name="Fallon T.R."/>
            <person name="Shende V.V."/>
            <person name="Wierzbicki I.H."/>
            <person name="Pendleton A.L."/>
            <person name="Watervoot N.F."/>
            <person name="Auber R.P."/>
            <person name="Gonzalez D.J."/>
            <person name="Wisecaver J.H."/>
            <person name="Moore B.S."/>
        </authorList>
    </citation>
    <scope>NUCLEOTIDE SEQUENCE [LARGE SCALE GENOMIC DNA]</scope>
    <source>
        <strain evidence="1 2">12B1</strain>
    </source>
</reference>
<proteinExistence type="predicted"/>
<comment type="caution">
    <text evidence="1">The sequence shown here is derived from an EMBL/GenBank/DDBJ whole genome shotgun (WGS) entry which is preliminary data.</text>
</comment>
<keyword evidence="2" id="KW-1185">Reference proteome</keyword>